<proteinExistence type="predicted"/>
<comment type="caution">
    <text evidence="1">The sequence shown here is derived from an EMBL/GenBank/DDBJ whole genome shotgun (WGS) entry which is preliminary data.</text>
</comment>
<evidence type="ECO:0000313" key="2">
    <source>
        <dbReference type="Proteomes" id="UP001524499"/>
    </source>
</evidence>
<gene>
    <name evidence="1" type="ORF">NP590_03945</name>
</gene>
<accession>A0ABT1TER8</accession>
<dbReference type="Pfam" id="PF07030">
    <property type="entry name" value="Phage_Mu_Gp36"/>
    <property type="match status" value="1"/>
</dbReference>
<keyword evidence="2" id="KW-1185">Reference proteome</keyword>
<evidence type="ECO:0000313" key="1">
    <source>
        <dbReference type="EMBL" id="MCQ8103249.1"/>
    </source>
</evidence>
<sequence length="164" mass="17344">MPFATRADLLARTNARRLAQLAVPADMAMPPEAALRVAIDGGSLAGYSPAEQIALAGALDAIDEALADADALLLSYGLPETLQTPLVARLSSTVALYYLQGAERMTDDVAKAYQGVLDTLKAHATGLLSLIPPEPDAPELSEDLVLFESSSRRYGGMSTVIEDW</sequence>
<dbReference type="RefSeq" id="WP_256600934.1">
    <property type="nucleotide sequence ID" value="NZ_JANIBJ010000005.1"/>
</dbReference>
<reference evidence="1 2" key="1">
    <citation type="submission" date="2022-07" db="EMBL/GenBank/DDBJ databases">
        <title>Methylomonas rivi sp. nov., Methylomonas rosea sp. nov., Methylomonas aureus sp. nov. and Methylomonas subterranea sp. nov., four novel methanotrophs isolated from a freshwater creek and the deep terrestrial subsurface.</title>
        <authorList>
            <person name="Abin C."/>
            <person name="Sankaranarayanan K."/>
            <person name="Garner C."/>
            <person name="Sindelar R."/>
            <person name="Kotary K."/>
            <person name="Garner R."/>
            <person name="Barclay S."/>
            <person name="Lawson P."/>
            <person name="Krumholz L."/>
        </authorList>
    </citation>
    <scope>NUCLEOTIDE SEQUENCE [LARGE SCALE GENOMIC DNA]</scope>
    <source>
        <strain evidence="1 2">SURF-2</strain>
    </source>
</reference>
<dbReference type="Proteomes" id="UP001524499">
    <property type="component" value="Unassembled WGS sequence"/>
</dbReference>
<organism evidence="1 2">
    <name type="scientific">Methylomonas subterranea</name>
    <dbReference type="NCBI Taxonomy" id="2952225"/>
    <lineage>
        <taxon>Bacteria</taxon>
        <taxon>Pseudomonadati</taxon>
        <taxon>Pseudomonadota</taxon>
        <taxon>Gammaproteobacteria</taxon>
        <taxon>Methylococcales</taxon>
        <taxon>Methylococcaceae</taxon>
        <taxon>Methylomonas</taxon>
    </lineage>
</organism>
<dbReference type="EMBL" id="JANIBJ010000005">
    <property type="protein sequence ID" value="MCQ8103249.1"/>
    <property type="molecule type" value="Genomic_DNA"/>
</dbReference>
<name>A0ABT1TER8_9GAMM</name>
<dbReference type="InterPro" id="IPR009752">
    <property type="entry name" value="Phage_Mu_GpJ"/>
</dbReference>
<protein>
    <submittedName>
        <fullName evidence="1">DUF1320 family protein</fullName>
    </submittedName>
</protein>